<feature type="transmembrane region" description="Helical" evidence="2">
    <location>
        <begin position="112"/>
        <end position="136"/>
    </location>
</feature>
<organism evidence="3 4">
    <name type="scientific">Blastococcus aurantiacus</name>
    <dbReference type="NCBI Taxonomy" id="1550231"/>
    <lineage>
        <taxon>Bacteria</taxon>
        <taxon>Bacillati</taxon>
        <taxon>Actinomycetota</taxon>
        <taxon>Actinomycetes</taxon>
        <taxon>Geodermatophilales</taxon>
        <taxon>Geodermatophilaceae</taxon>
        <taxon>Blastococcus</taxon>
    </lineage>
</organism>
<keyword evidence="4" id="KW-1185">Reference proteome</keyword>
<keyword evidence="2" id="KW-1133">Transmembrane helix</keyword>
<dbReference type="Proteomes" id="UP000199406">
    <property type="component" value="Unassembled WGS sequence"/>
</dbReference>
<feature type="region of interest" description="Disordered" evidence="1">
    <location>
        <begin position="1"/>
        <end position="52"/>
    </location>
</feature>
<name>A0A1G7QHK4_9ACTN</name>
<keyword evidence="2" id="KW-0472">Membrane</keyword>
<feature type="transmembrane region" description="Helical" evidence="2">
    <location>
        <begin position="148"/>
        <end position="170"/>
    </location>
</feature>
<evidence type="ECO:0000313" key="3">
    <source>
        <dbReference type="EMBL" id="SDF97100.1"/>
    </source>
</evidence>
<reference evidence="4" key="1">
    <citation type="submission" date="2016-10" db="EMBL/GenBank/DDBJ databases">
        <authorList>
            <person name="Varghese N."/>
            <person name="Submissions S."/>
        </authorList>
    </citation>
    <scope>NUCLEOTIDE SEQUENCE [LARGE SCALE GENOMIC DNA]</scope>
    <source>
        <strain evidence="4">DSM 44268</strain>
    </source>
</reference>
<sequence length="205" mass="21100">MADPEADRARSSPPSEGVVRPRVPKQPLPAPTAGPPPRPQVTSRLAPPARTPVAPRPWSLRLSAAGWVLAAVAGGAGVLGALADREALRAKLTAEATEADPDLPADAIADGVAATTGLVLGSVTVLSVALLVWTALVLRRRAWARWPLLGTGLLVLVADDVAQSVVSGGAELDRSALVVQAGLVVAALVALFWPSSRQWLRPGRG</sequence>
<accession>A0A1G7QHK4</accession>
<dbReference type="AlphaFoldDB" id="A0A1G7QHK4"/>
<evidence type="ECO:0000256" key="2">
    <source>
        <dbReference type="SAM" id="Phobius"/>
    </source>
</evidence>
<evidence type="ECO:0000313" key="4">
    <source>
        <dbReference type="Proteomes" id="UP000199406"/>
    </source>
</evidence>
<feature type="compositionally biased region" description="Basic and acidic residues" evidence="1">
    <location>
        <begin position="1"/>
        <end position="10"/>
    </location>
</feature>
<gene>
    <name evidence="3" type="ORF">SAMN05660662_3977</name>
</gene>
<dbReference type="EMBL" id="FNBT01000009">
    <property type="protein sequence ID" value="SDF97100.1"/>
    <property type="molecule type" value="Genomic_DNA"/>
</dbReference>
<dbReference type="RefSeq" id="WP_143030445.1">
    <property type="nucleotide sequence ID" value="NZ_FNBT01000009.1"/>
</dbReference>
<feature type="compositionally biased region" description="Pro residues" evidence="1">
    <location>
        <begin position="24"/>
        <end position="39"/>
    </location>
</feature>
<protein>
    <submittedName>
        <fullName evidence="3">Uncharacterized protein</fullName>
    </submittedName>
</protein>
<feature type="transmembrane region" description="Helical" evidence="2">
    <location>
        <begin position="176"/>
        <end position="194"/>
    </location>
</feature>
<evidence type="ECO:0000256" key="1">
    <source>
        <dbReference type="SAM" id="MobiDB-lite"/>
    </source>
</evidence>
<keyword evidence="2" id="KW-0812">Transmembrane</keyword>
<proteinExistence type="predicted"/>
<feature type="transmembrane region" description="Helical" evidence="2">
    <location>
        <begin position="64"/>
        <end position="83"/>
    </location>
</feature>